<organism evidence="1 2">
    <name type="scientific">Parnassius mnemosyne</name>
    <name type="common">clouded apollo</name>
    <dbReference type="NCBI Taxonomy" id="213953"/>
    <lineage>
        <taxon>Eukaryota</taxon>
        <taxon>Metazoa</taxon>
        <taxon>Ecdysozoa</taxon>
        <taxon>Arthropoda</taxon>
        <taxon>Hexapoda</taxon>
        <taxon>Insecta</taxon>
        <taxon>Pterygota</taxon>
        <taxon>Neoptera</taxon>
        <taxon>Endopterygota</taxon>
        <taxon>Lepidoptera</taxon>
        <taxon>Glossata</taxon>
        <taxon>Ditrysia</taxon>
        <taxon>Papilionoidea</taxon>
        <taxon>Papilionidae</taxon>
        <taxon>Parnassiinae</taxon>
        <taxon>Parnassini</taxon>
        <taxon>Parnassius</taxon>
        <taxon>Driopa</taxon>
    </lineage>
</organism>
<reference evidence="1 2" key="1">
    <citation type="submission" date="2023-11" db="EMBL/GenBank/DDBJ databases">
        <authorList>
            <person name="Hedman E."/>
            <person name="Englund M."/>
            <person name="Stromberg M."/>
            <person name="Nyberg Akerstrom W."/>
            <person name="Nylinder S."/>
            <person name="Jareborg N."/>
            <person name="Kallberg Y."/>
            <person name="Kronander E."/>
        </authorList>
    </citation>
    <scope>NUCLEOTIDE SEQUENCE [LARGE SCALE GENOMIC DNA]</scope>
</reference>
<protein>
    <submittedName>
        <fullName evidence="1">Uncharacterized protein</fullName>
    </submittedName>
</protein>
<evidence type="ECO:0000313" key="1">
    <source>
        <dbReference type="EMBL" id="CAK1590773.1"/>
    </source>
</evidence>
<sequence>MLLFVLLLHNAVASDYHKDANYTIKRVETCPDVGFFFEREFASNNLEPGVCHLCFCKGDGTAVCWQKRNSRCDAKSHRTLMKRGARIRRSPAGFADVALKDAARNFFSKQPPYHCKPLGSSFSDGCPPDDWCLGCTVCDCDTSGHWSCHILSFCSDKKALKQFQNHNSTFTRRPIKIHPKSSNHTNSVTLNKSTKKFNINVKSNNMKKPRNQEFSIPKQKSSIMTSKLLPKHDDKMVVIEKELVGRKPTEAEGVRAKKILNENNPNIKLTHKVVQRVMTAAQKIINKNERNIANATKLIKVIQKRSMMNHEDTGSKSTIYNQTEYMASRMYKKPSPRKFRKKLSMKNIADFNKASDSKRMKRHVVYQGNVTKTQQTTTDFNKYYLRRTQQSTVPILPMELNKSRYYKYNVVTEKYFDVSKSNITVHRNQTQNLSTNLRPNSNELKFAILYHAKNKEEIVSTNKTGINYFTTVDNINKAFNNSYISTSSETNLVKQNIRFSRQESLKTNGIILRNVSNDLNLMSSLLDRNENASETLKTKIEKHDFKHKIKVKHLNFLTYLKGLFAKIFARSKIIQNIKKVGRPELLDKQNILDTFCIKKLECKVHPQDEIKLQIKMNELNGELYNIIETTKIIKKLLKIIMTNGKNETNEKNFRYDIQSYSMTRFLNKTNNAKLRDKRNLQIYYIKHSINIFIKSIGKFLNILQEILNILTFREGNKRSTHRPLRCTKVINKTNSKALTMEQKFKKLKSIIVNYNLLQNTFIKKIYEMLTKMESNLTSAEKKNKLKNPDKEHKNNKTLALETYTKNIIENLRKLKKLAQTLTQTHRKKRATTMRDDDAIEYLLMLMEYLLKQNYPLDAAPVNDGIDLLIDAIKHAPDIKFIKKKVLDTPTTKTTVTRTTEKPTAATFSYVANIYGIDSLEKENNTLDSEENEVIFPPKSTDDGNKKEGFQKLLYGQRKFSNSFKLSNLNSVGSNSDLNFVLSTLAPSITPTPLVKYDFSNVPLDTENFAKSEPQVDIHEKDDDVINFKSHKNDNEISKDIVNLESIHADNEENSPTVGIVVTESDIDIPITFPTRTVPVEEVTTRKFHHMTKEKFESLDTFTNNRKNTKSKVGWVEYDQEENSGKLVQRKTTSKTKMGLSALKKGMKANKNDISTISKEIMDEKKKRFDKMNSDPLLKNRLDLVNSIEYSTLRFDIDTSDSKDGELEDTYVNDIFPSYFA</sequence>
<dbReference type="AlphaFoldDB" id="A0AAV1L661"/>
<accession>A0AAV1L661</accession>
<keyword evidence="2" id="KW-1185">Reference proteome</keyword>
<comment type="caution">
    <text evidence="1">The sequence shown here is derived from an EMBL/GenBank/DDBJ whole genome shotgun (WGS) entry which is preliminary data.</text>
</comment>
<dbReference type="Proteomes" id="UP001314205">
    <property type="component" value="Unassembled WGS sequence"/>
</dbReference>
<evidence type="ECO:0000313" key="2">
    <source>
        <dbReference type="Proteomes" id="UP001314205"/>
    </source>
</evidence>
<dbReference type="EMBL" id="CAVLGL010000086">
    <property type="protein sequence ID" value="CAK1590773.1"/>
    <property type="molecule type" value="Genomic_DNA"/>
</dbReference>
<proteinExistence type="predicted"/>
<name>A0AAV1L661_9NEOP</name>
<gene>
    <name evidence="1" type="ORF">PARMNEM_LOCUS11090</name>
</gene>